<organism evidence="6">
    <name type="scientific">Pseudogymnoascus destructans</name>
    <dbReference type="NCBI Taxonomy" id="655981"/>
    <lineage>
        <taxon>Eukaryota</taxon>
        <taxon>Fungi</taxon>
        <taxon>Dikarya</taxon>
        <taxon>Ascomycota</taxon>
        <taxon>Pezizomycotina</taxon>
        <taxon>Leotiomycetes</taxon>
        <taxon>Thelebolales</taxon>
        <taxon>Thelebolaceae</taxon>
        <taxon>Pseudogymnoascus</taxon>
    </lineage>
</organism>
<dbReference type="EMBL" id="KV441407">
    <property type="protein sequence ID" value="OAF55844.1"/>
    <property type="molecule type" value="Genomic_DNA"/>
</dbReference>
<dbReference type="Proteomes" id="UP000077154">
    <property type="component" value="Unassembled WGS sequence"/>
</dbReference>
<proteinExistence type="inferred from homology"/>
<evidence type="ECO:0000256" key="5">
    <source>
        <dbReference type="ARBA" id="ARBA00023136"/>
    </source>
</evidence>
<accession>A0A177A4G6</accession>
<dbReference type="Gene3D" id="6.10.110.10">
    <property type="match status" value="1"/>
</dbReference>
<comment type="similarity">
    <text evidence="2">Belongs to the IFI6/IFI27 family.</text>
</comment>
<evidence type="ECO:0000256" key="1">
    <source>
        <dbReference type="ARBA" id="ARBA00004141"/>
    </source>
</evidence>
<dbReference type="OrthoDB" id="440424at2759"/>
<dbReference type="PANTHER" id="PTHR16932:SF18">
    <property type="entry name" value="INTERFERON, ALPHA-INDUCIBLE PROTEIN 27-LIKE 2"/>
    <property type="match status" value="1"/>
</dbReference>
<reference evidence="6" key="1">
    <citation type="submission" date="2016-03" db="EMBL/GenBank/DDBJ databases">
        <title>Updated assembly of Pseudogymnoascus destructans, the fungus causing white-nose syndrome of bats.</title>
        <authorList>
            <person name="Palmer J.M."/>
            <person name="Drees K.P."/>
            <person name="Foster J.T."/>
            <person name="Lindner D.L."/>
        </authorList>
    </citation>
    <scope>NUCLEOTIDE SEQUENCE [LARGE SCALE GENOMIC DNA]</scope>
    <source>
        <strain evidence="6">20631-21</strain>
    </source>
</reference>
<dbReference type="PANTHER" id="PTHR16932">
    <property type="entry name" value="INTERFERON ALPHA-INDUCIBLE PROTEIN 27"/>
    <property type="match status" value="1"/>
</dbReference>
<dbReference type="AlphaFoldDB" id="A0A177A4G6"/>
<keyword evidence="4" id="KW-1133">Transmembrane helix</keyword>
<keyword evidence="5" id="KW-0472">Membrane</keyword>
<comment type="subcellular location">
    <subcellularLocation>
        <location evidence="1">Membrane</location>
        <topology evidence="1">Multi-pass membrane protein</topology>
    </subcellularLocation>
</comment>
<dbReference type="Pfam" id="PF06140">
    <property type="entry name" value="Ifi-6-16"/>
    <property type="match status" value="1"/>
</dbReference>
<keyword evidence="3" id="KW-0812">Transmembrane</keyword>
<dbReference type="eggNOG" id="ENOG502S79J">
    <property type="taxonomic scope" value="Eukaryota"/>
</dbReference>
<dbReference type="GeneID" id="36290862"/>
<evidence type="ECO:0000313" key="6">
    <source>
        <dbReference type="EMBL" id="OAF55844.1"/>
    </source>
</evidence>
<evidence type="ECO:0000256" key="2">
    <source>
        <dbReference type="ARBA" id="ARBA00007262"/>
    </source>
</evidence>
<gene>
    <name evidence="6" type="ORF">VC83_07818</name>
</gene>
<name>A0A177A4G6_9PEZI</name>
<dbReference type="InterPro" id="IPR038213">
    <property type="entry name" value="IFI6/IFI27-like_sf"/>
</dbReference>
<dbReference type="VEuPathDB" id="FungiDB:GMDG_00978"/>
<evidence type="ECO:0000256" key="3">
    <source>
        <dbReference type="ARBA" id="ARBA00022692"/>
    </source>
</evidence>
<protein>
    <submittedName>
        <fullName evidence="6">Uncharacterized protein</fullName>
    </submittedName>
</protein>
<dbReference type="GO" id="GO:0016020">
    <property type="term" value="C:membrane"/>
    <property type="evidence" value="ECO:0007669"/>
    <property type="project" value="UniProtKB-SubCell"/>
</dbReference>
<sequence length="210" mass="22398">MNWRRNIKRSSEASLFAEVVPCKSNNIKNLHTLLIGPCRPHLRPRSDNTNSLVLGINIIDDIPIPITRERQSNFEHNCVNMATTLQPFKPSNAFTSLIQVFRFNISDVPSVALEWIVAHPGQTAILVIEGVGIFTPAALSGPLLASMGFGATGPVAGSVAASLQSMLGNVGAHRVFAYLQSAAMGGYGVSAINGVTQACAVISGWFVSKL</sequence>
<dbReference type="RefSeq" id="XP_024321143.1">
    <property type="nucleotide sequence ID" value="XM_024471382.1"/>
</dbReference>
<evidence type="ECO:0000256" key="4">
    <source>
        <dbReference type="ARBA" id="ARBA00022989"/>
    </source>
</evidence>
<dbReference type="InterPro" id="IPR009311">
    <property type="entry name" value="IFI6/IFI27-like"/>
</dbReference>